<accession>I1D3N9</accession>
<evidence type="ECO:0000313" key="2">
    <source>
        <dbReference type="EMBL" id="EIE99563.1"/>
    </source>
</evidence>
<sequence length="150" mass="15923">MPQTATRHASLRPALAAMWLGLALTVLATGYPFLDNATTHVLADHIRAGYPTYSTAEIDEAVGLYLMILSIVGSLGLVTWLVTIRAARSGKSWTRWLALAALLAAACIAITGLTMRDTSGDVGLAPLLAWLQVLPCVAGAAAVVLLWRRQ</sequence>
<feature type="transmembrane region" description="Helical" evidence="1">
    <location>
        <begin position="62"/>
        <end position="84"/>
    </location>
</feature>
<dbReference type="HOGENOM" id="CLU_143478_0_0_11"/>
<keyword evidence="1" id="KW-1133">Transmembrane helix</keyword>
<evidence type="ECO:0000313" key="3">
    <source>
        <dbReference type="Proteomes" id="UP000005087"/>
    </source>
</evidence>
<reference evidence="3" key="2">
    <citation type="submission" date="2012-01" db="EMBL/GenBank/DDBJ databases">
        <title>Noncontiguous Finished sequence of chromosome of Saccharomonospora glauca K62.</title>
        <authorList>
            <consortium name="US DOE Joint Genome Institute"/>
            <person name="Lucas S."/>
            <person name="Han J."/>
            <person name="Lapidus A."/>
            <person name="Cheng J.-F."/>
            <person name="Goodwin L."/>
            <person name="Pitluck S."/>
            <person name="Peters L."/>
            <person name="Mikhailova N."/>
            <person name="Held B."/>
            <person name="Detter J.C."/>
            <person name="Han C."/>
            <person name="Tapia R."/>
            <person name="Land M."/>
            <person name="Hauser L."/>
            <person name="Kyrpides N."/>
            <person name="Ivanova N."/>
            <person name="Pagani I."/>
            <person name="Brambilla E.-M."/>
            <person name="Klenk H.-P."/>
            <person name="Woyke T."/>
        </authorList>
    </citation>
    <scope>NUCLEOTIDE SEQUENCE [LARGE SCALE GENOMIC DNA]</scope>
    <source>
        <strain evidence="3">K62</strain>
    </source>
</reference>
<feature type="transmembrane region" description="Helical" evidence="1">
    <location>
        <begin position="96"/>
        <end position="115"/>
    </location>
</feature>
<dbReference type="Proteomes" id="UP000005087">
    <property type="component" value="Chromosome"/>
</dbReference>
<dbReference type="EMBL" id="CM001484">
    <property type="protein sequence ID" value="EIE99563.1"/>
    <property type="molecule type" value="Genomic_DNA"/>
</dbReference>
<keyword evidence="3" id="KW-1185">Reference proteome</keyword>
<reference evidence="2 3" key="1">
    <citation type="submission" date="2011-09" db="EMBL/GenBank/DDBJ databases">
        <authorList>
            <consortium name="US DOE Joint Genome Institute (JGI-PGF)"/>
            <person name="Lucas S."/>
            <person name="Han J."/>
            <person name="Lapidus A."/>
            <person name="Cheng J.-F."/>
            <person name="Goodwin L."/>
            <person name="Pitluck S."/>
            <person name="Peters L."/>
            <person name="Land M.L."/>
            <person name="Hauser L."/>
            <person name="Brambilla E."/>
            <person name="Klenk H.-P."/>
            <person name="Woyke T.J."/>
        </authorList>
    </citation>
    <scope>NUCLEOTIDE SEQUENCE [LARGE SCALE GENOMIC DNA]</scope>
    <source>
        <strain evidence="2 3">K62</strain>
    </source>
</reference>
<proteinExistence type="predicted"/>
<name>I1D3N9_9PSEU</name>
<evidence type="ECO:0000256" key="1">
    <source>
        <dbReference type="SAM" id="Phobius"/>
    </source>
</evidence>
<keyword evidence="1" id="KW-0812">Transmembrane</keyword>
<gene>
    <name evidence="2" type="ORF">SacglDRAFT_02672</name>
</gene>
<dbReference type="AlphaFoldDB" id="I1D3N9"/>
<dbReference type="RefSeq" id="WP_005465215.1">
    <property type="nucleotide sequence ID" value="NZ_CM001484.1"/>
</dbReference>
<organism evidence="2 3">
    <name type="scientific">Saccharomonospora glauca K62</name>
    <dbReference type="NCBI Taxonomy" id="928724"/>
    <lineage>
        <taxon>Bacteria</taxon>
        <taxon>Bacillati</taxon>
        <taxon>Actinomycetota</taxon>
        <taxon>Actinomycetes</taxon>
        <taxon>Pseudonocardiales</taxon>
        <taxon>Pseudonocardiaceae</taxon>
        <taxon>Saccharomonospora</taxon>
    </lineage>
</organism>
<dbReference type="eggNOG" id="ENOG5033JI7">
    <property type="taxonomic scope" value="Bacteria"/>
</dbReference>
<keyword evidence="1" id="KW-0472">Membrane</keyword>
<dbReference type="STRING" id="928724.SacglDRAFT_02672"/>
<protein>
    <submittedName>
        <fullName evidence="2">Uncharacterized protein</fullName>
    </submittedName>
</protein>
<feature type="transmembrane region" description="Helical" evidence="1">
    <location>
        <begin position="127"/>
        <end position="147"/>
    </location>
</feature>